<dbReference type="PROSITE" id="PS00201">
    <property type="entry name" value="FLAVODOXIN"/>
    <property type="match status" value="1"/>
</dbReference>
<keyword evidence="6 8" id="KW-0249">Electron transport</keyword>
<dbReference type="InterPro" id="IPR029039">
    <property type="entry name" value="Flavoprotein-like_sf"/>
</dbReference>
<evidence type="ECO:0000256" key="4">
    <source>
        <dbReference type="ARBA" id="ARBA00022630"/>
    </source>
</evidence>
<feature type="domain" description="Flavodoxin-like" evidence="9">
    <location>
        <begin position="3"/>
        <end position="160"/>
    </location>
</feature>
<keyword evidence="7" id="KW-0535">Nitrogen fixation</keyword>
<dbReference type="NCBIfam" id="TIGR01752">
    <property type="entry name" value="flav_long"/>
    <property type="match status" value="1"/>
</dbReference>
<dbReference type="InterPro" id="IPR008254">
    <property type="entry name" value="Flavodoxin/NO_synth"/>
</dbReference>
<evidence type="ECO:0000256" key="5">
    <source>
        <dbReference type="ARBA" id="ARBA00022643"/>
    </source>
</evidence>
<name>A0A6L5YDY5_9BACT</name>
<evidence type="ECO:0000259" key="9">
    <source>
        <dbReference type="PROSITE" id="PS50902"/>
    </source>
</evidence>
<evidence type="ECO:0000256" key="7">
    <source>
        <dbReference type="ARBA" id="ARBA00023231"/>
    </source>
</evidence>
<dbReference type="PANTHER" id="PTHR42809">
    <property type="entry name" value="FLAVODOXIN 2"/>
    <property type="match status" value="1"/>
</dbReference>
<organism evidence="10 11">
    <name type="scientific">Pyramidobacter porci</name>
    <dbReference type="NCBI Taxonomy" id="2605789"/>
    <lineage>
        <taxon>Bacteria</taxon>
        <taxon>Thermotogati</taxon>
        <taxon>Synergistota</taxon>
        <taxon>Synergistia</taxon>
        <taxon>Synergistales</taxon>
        <taxon>Dethiosulfovibrionaceae</taxon>
        <taxon>Pyramidobacter</taxon>
    </lineage>
</organism>
<dbReference type="Proteomes" id="UP000473699">
    <property type="component" value="Unassembled WGS sequence"/>
</dbReference>
<evidence type="ECO:0000256" key="8">
    <source>
        <dbReference type="PIRNR" id="PIRNR038996"/>
    </source>
</evidence>
<comment type="caution">
    <text evidence="10">The sequence shown here is derived from an EMBL/GenBank/DDBJ whole genome shotgun (WGS) entry which is preliminary data.</text>
</comment>
<keyword evidence="4 8" id="KW-0285">Flavoprotein</keyword>
<dbReference type="AlphaFoldDB" id="A0A6L5YDY5"/>
<comment type="similarity">
    <text evidence="2 8">Belongs to the flavodoxin family.</text>
</comment>
<dbReference type="Gene3D" id="3.40.50.360">
    <property type="match status" value="1"/>
</dbReference>
<evidence type="ECO:0000256" key="3">
    <source>
        <dbReference type="ARBA" id="ARBA00022448"/>
    </source>
</evidence>
<keyword evidence="11" id="KW-1185">Reference proteome</keyword>
<dbReference type="PIRSF" id="PIRSF038996">
    <property type="entry name" value="FldA"/>
    <property type="match status" value="1"/>
</dbReference>
<dbReference type="Pfam" id="PF00258">
    <property type="entry name" value="Flavodoxin_1"/>
    <property type="match status" value="1"/>
</dbReference>
<dbReference type="RefSeq" id="WP_154529383.1">
    <property type="nucleotide sequence ID" value="NZ_VUNH01000010.1"/>
</dbReference>
<dbReference type="GO" id="GO:0009055">
    <property type="term" value="F:electron transfer activity"/>
    <property type="evidence" value="ECO:0007669"/>
    <property type="project" value="UniProtKB-UniRule"/>
</dbReference>
<dbReference type="InterPro" id="IPR010086">
    <property type="entry name" value="Flavodoxin_lc"/>
</dbReference>
<reference evidence="10 11" key="1">
    <citation type="submission" date="2019-08" db="EMBL/GenBank/DDBJ databases">
        <title>In-depth cultivation of the pig gut microbiome towards novel bacterial diversity and tailored functional studies.</title>
        <authorList>
            <person name="Wylensek D."/>
            <person name="Hitch T.C.A."/>
            <person name="Clavel T."/>
        </authorList>
    </citation>
    <scope>NUCLEOTIDE SEQUENCE [LARGE SCALE GENOMIC DNA]</scope>
    <source>
        <strain evidence="10 11">SM-530-WT-4B</strain>
    </source>
</reference>
<comment type="function">
    <text evidence="8">Low-potential electron donor to a number of redox enzymes.</text>
</comment>
<comment type="cofactor">
    <cofactor evidence="1 8">
        <name>FMN</name>
        <dbReference type="ChEBI" id="CHEBI:58210"/>
    </cofactor>
</comment>
<accession>A0A6L5YDY5</accession>
<dbReference type="PRINTS" id="PR00369">
    <property type="entry name" value="FLAVODOXIN"/>
</dbReference>
<keyword evidence="3 8" id="KW-0813">Transport</keyword>
<dbReference type="PROSITE" id="PS50902">
    <property type="entry name" value="FLAVODOXIN_LIKE"/>
    <property type="match status" value="1"/>
</dbReference>
<dbReference type="GO" id="GO:0010181">
    <property type="term" value="F:FMN binding"/>
    <property type="evidence" value="ECO:0007669"/>
    <property type="project" value="UniProtKB-UniRule"/>
</dbReference>
<proteinExistence type="inferred from homology"/>
<dbReference type="InterPro" id="IPR050619">
    <property type="entry name" value="Flavodoxin"/>
</dbReference>
<evidence type="ECO:0000256" key="1">
    <source>
        <dbReference type="ARBA" id="ARBA00001917"/>
    </source>
</evidence>
<evidence type="ECO:0000313" key="10">
    <source>
        <dbReference type="EMBL" id="MST56303.1"/>
    </source>
</evidence>
<keyword evidence="5 8" id="KW-0288">FMN</keyword>
<evidence type="ECO:0000256" key="6">
    <source>
        <dbReference type="ARBA" id="ARBA00022982"/>
    </source>
</evidence>
<dbReference type="SUPFAM" id="SSF52218">
    <property type="entry name" value="Flavoproteins"/>
    <property type="match status" value="1"/>
</dbReference>
<dbReference type="InterPro" id="IPR001094">
    <property type="entry name" value="Flavdoxin-like"/>
</dbReference>
<protein>
    <recommendedName>
        <fullName evidence="8">Flavodoxin</fullName>
    </recommendedName>
</protein>
<evidence type="ECO:0000313" key="11">
    <source>
        <dbReference type="Proteomes" id="UP000473699"/>
    </source>
</evidence>
<dbReference type="EMBL" id="VUNH01000010">
    <property type="protein sequence ID" value="MST56303.1"/>
    <property type="molecule type" value="Genomic_DNA"/>
</dbReference>
<sequence length="164" mass="16940">MSIAVVYGSTTGMTEEAASKIASILQADCLNVAEVSPEQLAGYDALILGSSTWGAGDLQDDWDAFLPKLEGMDLKGKKVAVFGTGDHEGFADTFGLALVKLREAAADAGATLIGEAPVEGYDNIDSAVAADGKFVGLALDSQNQPELTDARIEAWCGVLKSALA</sequence>
<evidence type="ECO:0000256" key="2">
    <source>
        <dbReference type="ARBA" id="ARBA00005267"/>
    </source>
</evidence>
<gene>
    <name evidence="10" type="ORF">FYJ74_09695</name>
</gene>
<dbReference type="NCBIfam" id="NF006739">
    <property type="entry name" value="PRK09267.1-5"/>
    <property type="match status" value="1"/>
</dbReference>
<dbReference type="InterPro" id="IPR001226">
    <property type="entry name" value="Flavodoxin_CS"/>
</dbReference>
<dbReference type="PANTHER" id="PTHR42809:SF1">
    <property type="entry name" value="FLAVODOXIN 1"/>
    <property type="match status" value="1"/>
</dbReference>